<dbReference type="Proteomes" id="UP001500909">
    <property type="component" value="Unassembled WGS sequence"/>
</dbReference>
<feature type="signal peptide" evidence="1">
    <location>
        <begin position="1"/>
        <end position="23"/>
    </location>
</feature>
<proteinExistence type="predicted"/>
<sequence>MRRYLAIAIIAAILSGMLGFVSAETASAASGHHRAPQCVKVSKYYTKKHKRYVRLKNLCTKRTACYTIVVPWRPDPHGRLKKGVTKNVRYGTDRDPRALYVKNRSC</sequence>
<reference evidence="2 3" key="1">
    <citation type="journal article" date="2019" name="Int. J. Syst. Evol. Microbiol.">
        <title>The Global Catalogue of Microorganisms (GCM) 10K type strain sequencing project: providing services to taxonomists for standard genome sequencing and annotation.</title>
        <authorList>
            <consortium name="The Broad Institute Genomics Platform"/>
            <consortium name="The Broad Institute Genome Sequencing Center for Infectious Disease"/>
            <person name="Wu L."/>
            <person name="Ma J."/>
        </authorList>
    </citation>
    <scope>NUCLEOTIDE SEQUENCE [LARGE SCALE GENOMIC DNA]</scope>
    <source>
        <strain evidence="2 3">JCM 4805</strain>
    </source>
</reference>
<evidence type="ECO:0008006" key="4">
    <source>
        <dbReference type="Google" id="ProtNLM"/>
    </source>
</evidence>
<protein>
    <recommendedName>
        <fullName evidence="4">Secreted protein</fullName>
    </recommendedName>
</protein>
<evidence type="ECO:0000256" key="1">
    <source>
        <dbReference type="SAM" id="SignalP"/>
    </source>
</evidence>
<gene>
    <name evidence="2" type="ORF">GCM10010361_39610</name>
</gene>
<dbReference type="RefSeq" id="WP_346096344.1">
    <property type="nucleotide sequence ID" value="NZ_BAAABY010000029.1"/>
</dbReference>
<keyword evidence="3" id="KW-1185">Reference proteome</keyword>
<feature type="chain" id="PRO_5045075879" description="Secreted protein" evidence="1">
    <location>
        <begin position="24"/>
        <end position="106"/>
    </location>
</feature>
<accession>A0ABN1AAD2</accession>
<evidence type="ECO:0000313" key="2">
    <source>
        <dbReference type="EMBL" id="GAA0471566.1"/>
    </source>
</evidence>
<organism evidence="2 3">
    <name type="scientific">Streptomyces olivaceiscleroticus</name>
    <dbReference type="NCBI Taxonomy" id="68245"/>
    <lineage>
        <taxon>Bacteria</taxon>
        <taxon>Bacillati</taxon>
        <taxon>Actinomycetota</taxon>
        <taxon>Actinomycetes</taxon>
        <taxon>Kitasatosporales</taxon>
        <taxon>Streptomycetaceae</taxon>
        <taxon>Streptomyces</taxon>
    </lineage>
</organism>
<keyword evidence="1" id="KW-0732">Signal</keyword>
<name>A0ABN1AAD2_9ACTN</name>
<dbReference type="EMBL" id="BAAABY010000029">
    <property type="protein sequence ID" value="GAA0471566.1"/>
    <property type="molecule type" value="Genomic_DNA"/>
</dbReference>
<comment type="caution">
    <text evidence="2">The sequence shown here is derived from an EMBL/GenBank/DDBJ whole genome shotgun (WGS) entry which is preliminary data.</text>
</comment>
<evidence type="ECO:0000313" key="3">
    <source>
        <dbReference type="Proteomes" id="UP001500909"/>
    </source>
</evidence>